<comment type="catalytic activity">
    <reaction evidence="9 10">
        <text>GTP + H2O = GDP + phosphate + H(+)</text>
        <dbReference type="Rhea" id="RHEA:19669"/>
        <dbReference type="ChEBI" id="CHEBI:15377"/>
        <dbReference type="ChEBI" id="CHEBI:15378"/>
        <dbReference type="ChEBI" id="CHEBI:37565"/>
        <dbReference type="ChEBI" id="CHEBI:43474"/>
        <dbReference type="ChEBI" id="CHEBI:58189"/>
        <dbReference type="EC" id="3.6.5.4"/>
    </reaction>
</comment>
<dbReference type="InterPro" id="IPR013822">
    <property type="entry name" value="Signal_recog_particl_SRP54_hlx"/>
</dbReference>
<evidence type="ECO:0000256" key="10">
    <source>
        <dbReference type="HAMAP-Rule" id="MF_00306"/>
    </source>
</evidence>
<feature type="domain" description="CRAL-TRIO" evidence="12">
    <location>
        <begin position="147"/>
        <end position="331"/>
    </location>
</feature>
<feature type="coiled-coil region" evidence="11">
    <location>
        <begin position="297"/>
        <end position="324"/>
    </location>
</feature>
<dbReference type="GO" id="GO:0003924">
    <property type="term" value="F:GTPase activity"/>
    <property type="evidence" value="ECO:0007669"/>
    <property type="project" value="UniProtKB-UniRule"/>
</dbReference>
<keyword evidence="11" id="KW-0175">Coiled coil</keyword>
<keyword evidence="2 10" id="KW-0963">Cytoplasm</keyword>
<dbReference type="InterPro" id="IPR004780">
    <property type="entry name" value="SRP"/>
</dbReference>
<evidence type="ECO:0000256" key="4">
    <source>
        <dbReference type="ARBA" id="ARBA00022801"/>
    </source>
</evidence>
<dbReference type="InterPro" id="IPR004125">
    <property type="entry name" value="Signal_recog_particle_SRP54_M"/>
</dbReference>
<feature type="binding site" evidence="10">
    <location>
        <begin position="248"/>
        <end position="251"/>
    </location>
    <ligand>
        <name>GTP</name>
        <dbReference type="ChEBI" id="CHEBI:37565"/>
    </ligand>
</feature>
<dbReference type="AlphaFoldDB" id="A0A921H942"/>
<keyword evidence="7 10" id="KW-0733">Signal recognition particle</keyword>
<comment type="caution">
    <text evidence="13">The sequence shown here is derived from an EMBL/GenBank/DDBJ whole genome shotgun (WGS) entry which is preliminary data.</text>
</comment>
<organism evidence="13 14">
    <name type="scientific">Gallibacterium anatis</name>
    <dbReference type="NCBI Taxonomy" id="750"/>
    <lineage>
        <taxon>Bacteria</taxon>
        <taxon>Pseudomonadati</taxon>
        <taxon>Pseudomonadota</taxon>
        <taxon>Gammaproteobacteria</taxon>
        <taxon>Pasteurellales</taxon>
        <taxon>Pasteurellaceae</taxon>
        <taxon>Gallibacterium</taxon>
    </lineage>
</organism>
<dbReference type="GO" id="GO:0048500">
    <property type="term" value="C:signal recognition particle"/>
    <property type="evidence" value="ECO:0007669"/>
    <property type="project" value="UniProtKB-UniRule"/>
</dbReference>
<evidence type="ECO:0000256" key="2">
    <source>
        <dbReference type="ARBA" id="ARBA00022490"/>
    </source>
</evidence>
<dbReference type="FunFam" id="1.10.260.30:FF:000001">
    <property type="entry name" value="Signal recognition particle protein"/>
    <property type="match status" value="1"/>
</dbReference>
<dbReference type="FunFam" id="3.40.50.300:FF:000022">
    <property type="entry name" value="Signal recognition particle 54 kDa subunit"/>
    <property type="match status" value="1"/>
</dbReference>
<keyword evidence="6 10" id="KW-0342">GTP-binding</keyword>
<dbReference type="Pfam" id="PF00448">
    <property type="entry name" value="SRP54"/>
    <property type="match status" value="1"/>
</dbReference>
<evidence type="ECO:0000256" key="1">
    <source>
        <dbReference type="ARBA" id="ARBA00005450"/>
    </source>
</evidence>
<feature type="binding site" evidence="10">
    <location>
        <begin position="190"/>
        <end position="194"/>
    </location>
    <ligand>
        <name>GTP</name>
        <dbReference type="ChEBI" id="CHEBI:37565"/>
    </ligand>
</feature>
<protein>
    <recommendedName>
        <fullName evidence="10">Signal recognition particle protein</fullName>
        <ecNumber evidence="10">3.6.5.4</ecNumber>
    </recommendedName>
    <alternativeName>
        <fullName evidence="10">Fifty-four homolog</fullName>
    </alternativeName>
</protein>
<dbReference type="PANTHER" id="PTHR11564:SF5">
    <property type="entry name" value="SIGNAL RECOGNITION PARTICLE SUBUNIT SRP54"/>
    <property type="match status" value="1"/>
</dbReference>
<keyword evidence="8 10" id="KW-0687">Ribonucleoprotein</keyword>
<gene>
    <name evidence="10 13" type="primary">ffh</name>
    <name evidence="13" type="ORF">K8W15_03725</name>
</gene>
<sequence>MFENLSDRLSRSLRNISGKGRLTEDNIKETLREVRMALLEADVALPVVREFINQVKERALGVEVNKSLTPGQEFIKIVQAELEKAMGEANETLNLATQPPAVILMAGLQGAGKTTSVAKLAKFLQQRHKKKVMVVSADVYRPAAIKQLETLAQSVNATFYPSDASQKPVEIVKSALAEAKLKFFDVLIVDTAGRLHVDEEMMNEIKQIHQVLNPIETLFTVDAMTGQDAANTAKAFNEALPLTGVILTKVDGDARGGAALSIRQITGKPIKFLGMGEKTDALEPFYPERIASRILGMGDVLSLIEDLQRNVDQEKAEKMAQKFKKGDDFTLEDFREQLLEMKKMGGMMSMLDKLPGMQNLPDHVKNQVDDKMFQRMEAMINSMTFKERQNPAIIKGSRKRRIAAGSGTQVQDLNRMLKQFEEMQKMMKKMRKGGMAKMMRGMQGLMGGLGGMGGLFRR</sequence>
<dbReference type="Pfam" id="PF02881">
    <property type="entry name" value="SRP54_N"/>
    <property type="match status" value="1"/>
</dbReference>
<dbReference type="Gene3D" id="1.20.120.140">
    <property type="entry name" value="Signal recognition particle SRP54, nucleotide-binding domain"/>
    <property type="match status" value="1"/>
</dbReference>
<keyword evidence="5 10" id="KW-0694">RNA-binding</keyword>
<reference evidence="13" key="2">
    <citation type="submission" date="2021-09" db="EMBL/GenBank/DDBJ databases">
        <authorList>
            <person name="Gilroy R."/>
        </authorList>
    </citation>
    <scope>NUCLEOTIDE SEQUENCE</scope>
    <source>
        <strain evidence="13">ChiHjej11B10-15683</strain>
    </source>
</reference>
<dbReference type="GO" id="GO:0006614">
    <property type="term" value="P:SRP-dependent cotranslational protein targeting to membrane"/>
    <property type="evidence" value="ECO:0007669"/>
    <property type="project" value="InterPro"/>
</dbReference>
<dbReference type="HAMAP" id="MF_00306">
    <property type="entry name" value="SRP54"/>
    <property type="match status" value="1"/>
</dbReference>
<dbReference type="SMART" id="SM00963">
    <property type="entry name" value="SRP54_N"/>
    <property type="match status" value="1"/>
</dbReference>
<dbReference type="InterPro" id="IPR022941">
    <property type="entry name" value="SRP54"/>
</dbReference>
<evidence type="ECO:0000256" key="8">
    <source>
        <dbReference type="ARBA" id="ARBA00023274"/>
    </source>
</evidence>
<dbReference type="Pfam" id="PF02978">
    <property type="entry name" value="SRP_SPB"/>
    <property type="match status" value="1"/>
</dbReference>
<dbReference type="SUPFAM" id="SSF52540">
    <property type="entry name" value="P-loop containing nucleoside triphosphate hydrolases"/>
    <property type="match status" value="1"/>
</dbReference>
<dbReference type="Gene3D" id="1.10.260.30">
    <property type="entry name" value="Signal recognition particle, SRP54 subunit, M-domain"/>
    <property type="match status" value="1"/>
</dbReference>
<dbReference type="PROSITE" id="PS00300">
    <property type="entry name" value="SRP54"/>
    <property type="match status" value="1"/>
</dbReference>
<evidence type="ECO:0000256" key="9">
    <source>
        <dbReference type="ARBA" id="ARBA00048027"/>
    </source>
</evidence>
<dbReference type="PROSITE" id="PS50191">
    <property type="entry name" value="CRAL_TRIO"/>
    <property type="match status" value="1"/>
</dbReference>
<dbReference type="PANTHER" id="PTHR11564">
    <property type="entry name" value="SIGNAL RECOGNITION PARTICLE 54K PROTEIN SRP54"/>
    <property type="match status" value="1"/>
</dbReference>
<evidence type="ECO:0000256" key="5">
    <source>
        <dbReference type="ARBA" id="ARBA00022884"/>
    </source>
</evidence>
<evidence type="ECO:0000256" key="6">
    <source>
        <dbReference type="ARBA" id="ARBA00023134"/>
    </source>
</evidence>
<dbReference type="InterPro" id="IPR036891">
    <property type="entry name" value="Signal_recog_part_SRP54_M_sf"/>
</dbReference>
<evidence type="ECO:0000313" key="13">
    <source>
        <dbReference type="EMBL" id="HJF73301.1"/>
    </source>
</evidence>
<dbReference type="EC" id="3.6.5.4" evidence="10"/>
<keyword evidence="4 10" id="KW-0378">Hydrolase</keyword>
<comment type="subunit">
    <text evidence="10">Part of the signal recognition particle protein translocation system, which is composed of SRP and FtsY. SRP is a ribonucleoprotein composed of Ffh and a 4.5S RNA molecule.</text>
</comment>
<dbReference type="Gene3D" id="3.40.50.300">
    <property type="entry name" value="P-loop containing nucleotide triphosphate hydrolases"/>
    <property type="match status" value="1"/>
</dbReference>
<comment type="domain">
    <text evidence="10">Composed of three domains: the N-terminal N domain, which is responsible for interactions with the ribosome, the central G domain, which binds GTP, and the C-terminal M domain, which binds the RNA and the signal sequence of the RNC.</text>
</comment>
<accession>A0A921H942</accession>
<dbReference type="CDD" id="cd18539">
    <property type="entry name" value="SRP_G"/>
    <property type="match status" value="1"/>
</dbReference>
<dbReference type="SUPFAM" id="SSF47446">
    <property type="entry name" value="Signal peptide-binding domain"/>
    <property type="match status" value="1"/>
</dbReference>
<dbReference type="InterPro" id="IPR003593">
    <property type="entry name" value="AAA+_ATPase"/>
</dbReference>
<comment type="subcellular location">
    <subcellularLocation>
        <location evidence="10">Cytoplasm</location>
    </subcellularLocation>
    <text evidence="10">The SRP-RNC complex is targeted to the cytoplasmic membrane.</text>
</comment>
<dbReference type="SMART" id="SM00382">
    <property type="entry name" value="AAA"/>
    <property type="match status" value="1"/>
</dbReference>
<evidence type="ECO:0000256" key="11">
    <source>
        <dbReference type="SAM" id="Coils"/>
    </source>
</evidence>
<reference evidence="13" key="1">
    <citation type="journal article" date="2021" name="PeerJ">
        <title>Extensive microbial diversity within the chicken gut microbiome revealed by metagenomics and culture.</title>
        <authorList>
            <person name="Gilroy R."/>
            <person name="Ravi A."/>
            <person name="Getino M."/>
            <person name="Pursley I."/>
            <person name="Horton D.L."/>
            <person name="Alikhan N.F."/>
            <person name="Baker D."/>
            <person name="Gharbi K."/>
            <person name="Hall N."/>
            <person name="Watson M."/>
            <person name="Adriaenssens E.M."/>
            <person name="Foster-Nyarko E."/>
            <person name="Jarju S."/>
            <person name="Secka A."/>
            <person name="Antonio M."/>
            <person name="Oren A."/>
            <person name="Chaudhuri R.R."/>
            <person name="La Ragione R."/>
            <person name="Hildebrand F."/>
            <person name="Pallen M.J."/>
        </authorList>
    </citation>
    <scope>NUCLEOTIDE SEQUENCE</scope>
    <source>
        <strain evidence="13">ChiHjej11B10-15683</strain>
    </source>
</reference>
<dbReference type="InterPro" id="IPR027417">
    <property type="entry name" value="P-loop_NTPase"/>
</dbReference>
<keyword evidence="3 10" id="KW-0547">Nucleotide-binding</keyword>
<name>A0A921H942_9PAST</name>
<dbReference type="EMBL" id="DYVQ01000027">
    <property type="protein sequence ID" value="HJF73301.1"/>
    <property type="molecule type" value="Genomic_DNA"/>
</dbReference>
<evidence type="ECO:0000256" key="7">
    <source>
        <dbReference type="ARBA" id="ARBA00023135"/>
    </source>
</evidence>
<evidence type="ECO:0000259" key="12">
    <source>
        <dbReference type="PROSITE" id="PS50191"/>
    </source>
</evidence>
<dbReference type="InterPro" id="IPR001251">
    <property type="entry name" value="CRAL-TRIO_dom"/>
</dbReference>
<dbReference type="InterPro" id="IPR042101">
    <property type="entry name" value="SRP54_N_sf"/>
</dbReference>
<evidence type="ECO:0000256" key="3">
    <source>
        <dbReference type="ARBA" id="ARBA00022741"/>
    </source>
</evidence>
<dbReference type="Proteomes" id="UP000749334">
    <property type="component" value="Unassembled WGS sequence"/>
</dbReference>
<proteinExistence type="inferred from homology"/>
<dbReference type="NCBIfam" id="TIGR00959">
    <property type="entry name" value="ffh"/>
    <property type="match status" value="1"/>
</dbReference>
<evidence type="ECO:0000313" key="14">
    <source>
        <dbReference type="Proteomes" id="UP000749334"/>
    </source>
</evidence>
<dbReference type="GO" id="GO:0005525">
    <property type="term" value="F:GTP binding"/>
    <property type="evidence" value="ECO:0007669"/>
    <property type="project" value="UniProtKB-UniRule"/>
</dbReference>
<comment type="similarity">
    <text evidence="1 10">Belongs to the GTP-binding SRP family. SRP54 subfamily.</text>
</comment>
<comment type="function">
    <text evidence="10">Involved in targeting and insertion of nascent membrane proteins into the cytoplasmic membrane. Binds to the hydrophobic signal sequence of the ribosome-nascent chain (RNC) as it emerges from the ribosomes. The SRP-RNC complex is then targeted to the cytoplasmic membrane where it interacts with the SRP receptor FtsY. Interaction with FtsY leads to the transfer of the RNC complex to the Sec translocase for insertion into the membrane, the hydrolysis of GTP by both Ffh and FtsY, and the dissociation of the SRP-FtsY complex into the individual components.</text>
</comment>
<dbReference type="GO" id="GO:0008312">
    <property type="term" value="F:7S RNA binding"/>
    <property type="evidence" value="ECO:0007669"/>
    <property type="project" value="InterPro"/>
</dbReference>
<dbReference type="InterPro" id="IPR000897">
    <property type="entry name" value="SRP54_GTPase_dom"/>
</dbReference>
<dbReference type="SMART" id="SM00962">
    <property type="entry name" value="SRP54"/>
    <property type="match status" value="1"/>
</dbReference>
<feature type="binding site" evidence="10">
    <location>
        <begin position="107"/>
        <end position="114"/>
    </location>
    <ligand>
        <name>GTP</name>
        <dbReference type="ChEBI" id="CHEBI:37565"/>
    </ligand>
</feature>